<evidence type="ECO:0000313" key="2">
    <source>
        <dbReference type="Proteomes" id="UP000237105"/>
    </source>
</evidence>
<protein>
    <submittedName>
        <fullName evidence="1">Uncharacterized protein</fullName>
    </submittedName>
</protein>
<proteinExistence type="predicted"/>
<dbReference type="Proteomes" id="UP000237105">
    <property type="component" value="Unassembled WGS sequence"/>
</dbReference>
<keyword evidence="2" id="KW-1185">Reference proteome</keyword>
<accession>A0A2P5AX14</accession>
<dbReference type="EMBL" id="JXTB01000423">
    <property type="protein sequence ID" value="PON41075.1"/>
    <property type="molecule type" value="Genomic_DNA"/>
</dbReference>
<sequence>MASICQERDLGTSPFCQDDLSLRAHLPRNALNALSGSGAAGLFSIASSLKTLGASDPYDC</sequence>
<evidence type="ECO:0000313" key="1">
    <source>
        <dbReference type="EMBL" id="PON41075.1"/>
    </source>
</evidence>
<organism evidence="1 2">
    <name type="scientific">Parasponia andersonii</name>
    <name type="common">Sponia andersonii</name>
    <dbReference type="NCBI Taxonomy" id="3476"/>
    <lineage>
        <taxon>Eukaryota</taxon>
        <taxon>Viridiplantae</taxon>
        <taxon>Streptophyta</taxon>
        <taxon>Embryophyta</taxon>
        <taxon>Tracheophyta</taxon>
        <taxon>Spermatophyta</taxon>
        <taxon>Magnoliopsida</taxon>
        <taxon>eudicotyledons</taxon>
        <taxon>Gunneridae</taxon>
        <taxon>Pentapetalae</taxon>
        <taxon>rosids</taxon>
        <taxon>fabids</taxon>
        <taxon>Rosales</taxon>
        <taxon>Cannabaceae</taxon>
        <taxon>Parasponia</taxon>
    </lineage>
</organism>
<reference evidence="2" key="1">
    <citation type="submission" date="2016-06" db="EMBL/GenBank/DDBJ databases">
        <title>Parallel loss of symbiosis genes in relatives of nitrogen-fixing non-legume Parasponia.</title>
        <authorList>
            <person name="Van Velzen R."/>
            <person name="Holmer R."/>
            <person name="Bu F."/>
            <person name="Rutten L."/>
            <person name="Van Zeijl A."/>
            <person name="Liu W."/>
            <person name="Santuari L."/>
            <person name="Cao Q."/>
            <person name="Sharma T."/>
            <person name="Shen D."/>
            <person name="Roswanjaya Y."/>
            <person name="Wardhani T."/>
            <person name="Kalhor M.S."/>
            <person name="Jansen J."/>
            <person name="Van den Hoogen J."/>
            <person name="Gungor B."/>
            <person name="Hartog M."/>
            <person name="Hontelez J."/>
            <person name="Verver J."/>
            <person name="Yang W.-C."/>
            <person name="Schijlen E."/>
            <person name="Repin R."/>
            <person name="Schilthuizen M."/>
            <person name="Schranz E."/>
            <person name="Heidstra R."/>
            <person name="Miyata K."/>
            <person name="Fedorova E."/>
            <person name="Kohlen W."/>
            <person name="Bisseling T."/>
            <person name="Smit S."/>
            <person name="Geurts R."/>
        </authorList>
    </citation>
    <scope>NUCLEOTIDE SEQUENCE [LARGE SCALE GENOMIC DNA]</scope>
    <source>
        <strain evidence="2">cv. WU1-14</strain>
    </source>
</reference>
<dbReference type="AlphaFoldDB" id="A0A2P5AX14"/>
<name>A0A2P5AX14_PARAD</name>
<comment type="caution">
    <text evidence="1">The sequence shown here is derived from an EMBL/GenBank/DDBJ whole genome shotgun (WGS) entry which is preliminary data.</text>
</comment>
<gene>
    <name evidence="1" type="ORF">PanWU01x14_292270</name>
</gene>